<keyword evidence="6 10" id="KW-1133">Transmembrane helix</keyword>
<keyword evidence="3 10" id="KW-0812">Transmembrane</keyword>
<evidence type="ECO:0000313" key="12">
    <source>
        <dbReference type="Proteomes" id="UP000019331"/>
    </source>
</evidence>
<feature type="transmembrane region" description="Helical" evidence="10">
    <location>
        <begin position="143"/>
        <end position="166"/>
    </location>
</feature>
<dbReference type="InterPro" id="IPR004268">
    <property type="entry name" value="MurJ"/>
</dbReference>
<keyword evidence="2" id="KW-1003">Cell membrane</keyword>
<dbReference type="PANTHER" id="PTHR47019">
    <property type="entry name" value="LIPID II FLIPPASE MURJ"/>
    <property type="match status" value="1"/>
</dbReference>
<feature type="transmembrane region" description="Helical" evidence="10">
    <location>
        <begin position="215"/>
        <end position="237"/>
    </location>
</feature>
<comment type="function">
    <text evidence="8">Involved in peptidoglycan biosynthesis. Transports lipid-linked peptidoglycan precursors from the inner to the outer leaflet of the cytoplasmic membrane.</text>
</comment>
<organism evidence="11 12">
    <name type="scientific">Borrelia parkeri SLO</name>
    <dbReference type="NCBI Taxonomy" id="1313294"/>
    <lineage>
        <taxon>Bacteria</taxon>
        <taxon>Pseudomonadati</taxon>
        <taxon>Spirochaetota</taxon>
        <taxon>Spirochaetia</taxon>
        <taxon>Spirochaetales</taxon>
        <taxon>Borreliaceae</taxon>
        <taxon>Borrelia</taxon>
    </lineage>
</organism>
<dbReference type="EMBL" id="CP005851">
    <property type="protein sequence ID" value="AHH09111.1"/>
    <property type="molecule type" value="Genomic_DNA"/>
</dbReference>
<evidence type="ECO:0000256" key="9">
    <source>
        <dbReference type="ARBA" id="ARBA00061532"/>
    </source>
</evidence>
<gene>
    <name evidence="11" type="ORF">BPA_0133900</name>
</gene>
<feature type="transmembrane region" description="Helical" evidence="10">
    <location>
        <begin position="243"/>
        <end position="264"/>
    </location>
</feature>
<evidence type="ECO:0000256" key="1">
    <source>
        <dbReference type="ARBA" id="ARBA00004651"/>
    </source>
</evidence>
<dbReference type="Pfam" id="PF03023">
    <property type="entry name" value="MurJ"/>
    <property type="match status" value="1"/>
</dbReference>
<evidence type="ECO:0000256" key="8">
    <source>
        <dbReference type="ARBA" id="ARBA00060041"/>
    </source>
</evidence>
<accession>A0ABM5PJ02</accession>
<evidence type="ECO:0000256" key="2">
    <source>
        <dbReference type="ARBA" id="ARBA00022475"/>
    </source>
</evidence>
<feature type="transmembrane region" description="Helical" evidence="10">
    <location>
        <begin position="102"/>
        <end position="122"/>
    </location>
</feature>
<evidence type="ECO:0000256" key="6">
    <source>
        <dbReference type="ARBA" id="ARBA00022989"/>
    </source>
</evidence>
<feature type="transmembrane region" description="Helical" evidence="10">
    <location>
        <begin position="186"/>
        <end position="203"/>
    </location>
</feature>
<sequence>MLSFSIILSIYLFYEQYGIYSAVIGVIVGGILQFLVQMINCIYIGLTYRPMFNFNDSSFLRFLKRWAHMIISALVAIATQQISFALASILDIGSVSVLSNAIVYYQLPVGIFYVSISTVIFPKMAEYASLGNNKGLNLILNHGIDILIFILIPMSFLMYIWAGPILNLLLTGGKFSVYDTQRTVNVLQYFLIGLPFSSIFGLFQKYYFSIRNSKIPLYFNLLFAAIDITISIFGIKFYKVVDILPIAQSISFALCVVIFYFIGLKGGMKLEFVRSLVALIKAFISLIPLYLFYTLFKNFKWDVGFSFSNFYLLSVAGVISIVILVLCYYLLGVNKIFKFISREIL</sequence>
<keyword evidence="12" id="KW-1185">Reference proteome</keyword>
<evidence type="ECO:0000256" key="4">
    <source>
        <dbReference type="ARBA" id="ARBA00022960"/>
    </source>
</evidence>
<name>A0ABM5PJ02_BORPR</name>
<evidence type="ECO:0000256" key="10">
    <source>
        <dbReference type="SAM" id="Phobius"/>
    </source>
</evidence>
<feature type="transmembrane region" description="Helical" evidence="10">
    <location>
        <begin position="20"/>
        <end position="46"/>
    </location>
</feature>
<evidence type="ECO:0000256" key="3">
    <source>
        <dbReference type="ARBA" id="ARBA00022692"/>
    </source>
</evidence>
<feature type="transmembrane region" description="Helical" evidence="10">
    <location>
        <begin position="308"/>
        <end position="331"/>
    </location>
</feature>
<feature type="transmembrane region" description="Helical" evidence="10">
    <location>
        <begin position="276"/>
        <end position="296"/>
    </location>
</feature>
<protein>
    <submittedName>
        <fullName evidence="11">Virulence factor mviN</fullName>
    </submittedName>
</protein>
<keyword evidence="7 10" id="KW-0472">Membrane</keyword>
<keyword evidence="5" id="KW-0573">Peptidoglycan synthesis</keyword>
<comment type="subcellular location">
    <subcellularLocation>
        <location evidence="1">Cell membrane</location>
        <topology evidence="1">Multi-pass membrane protein</topology>
    </subcellularLocation>
</comment>
<dbReference type="NCBIfam" id="TIGR01695">
    <property type="entry name" value="murJ_mviN"/>
    <property type="match status" value="1"/>
</dbReference>
<evidence type="ECO:0000256" key="5">
    <source>
        <dbReference type="ARBA" id="ARBA00022984"/>
    </source>
</evidence>
<evidence type="ECO:0000313" key="11">
    <source>
        <dbReference type="EMBL" id="AHH09111.1"/>
    </source>
</evidence>
<dbReference type="InterPro" id="IPR051050">
    <property type="entry name" value="Lipid_II_flippase_MurJ/MviN"/>
</dbReference>
<dbReference type="PANTHER" id="PTHR47019:SF1">
    <property type="entry name" value="LIPID II FLIPPASE MURJ"/>
    <property type="match status" value="1"/>
</dbReference>
<feature type="transmembrane region" description="Helical" evidence="10">
    <location>
        <begin position="66"/>
        <end position="90"/>
    </location>
</feature>
<reference evidence="11" key="1">
    <citation type="submission" date="2016-10" db="EMBL/GenBank/DDBJ databases">
        <title>Comparative Genomics of Relapsing Fever Spirochetes.</title>
        <authorList>
            <person name="Schwan T.G."/>
            <person name="Raffel S.J."/>
            <person name="Porcella S.F."/>
            <person name="Martens C.A."/>
            <person name="Bruno D.P."/>
            <person name="Ricklefs S.M."/>
            <person name="Barbian K.B."/>
        </authorList>
    </citation>
    <scope>NUCLEOTIDE SEQUENCE</scope>
    <source>
        <strain evidence="11">SLO</strain>
    </source>
</reference>
<dbReference type="Proteomes" id="UP000019331">
    <property type="component" value="Chromosome"/>
</dbReference>
<evidence type="ECO:0000256" key="7">
    <source>
        <dbReference type="ARBA" id="ARBA00023136"/>
    </source>
</evidence>
<comment type="similarity">
    <text evidence="9">Belongs to the MurJ/MviN family.</text>
</comment>
<keyword evidence="4" id="KW-0133">Cell shape</keyword>
<proteinExistence type="inferred from homology"/>